<organism evidence="11">
    <name type="scientific">OCS116 cluster bacterium</name>
    <dbReference type="NCBI Taxonomy" id="2030921"/>
    <lineage>
        <taxon>Bacteria</taxon>
        <taxon>Pseudomonadati</taxon>
        <taxon>Pseudomonadota</taxon>
        <taxon>Alphaproteobacteria</taxon>
        <taxon>OCS116 cluster</taxon>
    </lineage>
</organism>
<dbReference type="CDD" id="cd06850">
    <property type="entry name" value="biotinyl_domain"/>
    <property type="match status" value="1"/>
</dbReference>
<keyword evidence="6 9" id="KW-0443">Lipid metabolism</keyword>
<sequence>MDKNQKLDADFVEKLAIILNDGELNEIEVNCDDFKIRLIKTPASPTTVTYNGAPAGAVMAAPMAAAPVAAAPVAAPAATESDDLAEHPGAVTSPMVGTAYLAADPNSPNFVQVGDSVQKGQTLLIVEAMKTMNNISAPQAGKIIAILIENESPIEFGQSLIVIE</sequence>
<evidence type="ECO:0000259" key="10">
    <source>
        <dbReference type="PROSITE" id="PS50968"/>
    </source>
</evidence>
<evidence type="ECO:0000256" key="9">
    <source>
        <dbReference type="RuleBase" id="RU364072"/>
    </source>
</evidence>
<evidence type="ECO:0000256" key="3">
    <source>
        <dbReference type="ARBA" id="ARBA00017562"/>
    </source>
</evidence>
<evidence type="ECO:0000256" key="1">
    <source>
        <dbReference type="ARBA" id="ARBA00003761"/>
    </source>
</evidence>
<dbReference type="GO" id="GO:0009317">
    <property type="term" value="C:acetyl-CoA carboxylase complex"/>
    <property type="evidence" value="ECO:0007669"/>
    <property type="project" value="InterPro"/>
</dbReference>
<dbReference type="NCBIfam" id="TIGR00531">
    <property type="entry name" value="BCCP"/>
    <property type="match status" value="1"/>
</dbReference>
<reference key="1">
    <citation type="submission" date="2017-08" db="EMBL/GenBank/DDBJ databases">
        <title>A dynamic microbial community with high functional redundancy inhabits the cold, oxic subseafloor aquifer.</title>
        <authorList>
            <person name="Tully B.J."/>
            <person name="Wheat C.G."/>
            <person name="Glazer B.T."/>
            <person name="Huber J.A."/>
        </authorList>
    </citation>
    <scope>NUCLEOTIDE SEQUENCE [LARGE SCALE GENOMIC DNA]</scope>
</reference>
<name>A0A2A4YVR8_9PROT</name>
<feature type="domain" description="Lipoyl-binding" evidence="10">
    <location>
        <begin position="88"/>
        <end position="164"/>
    </location>
</feature>
<protein>
    <recommendedName>
        <fullName evidence="3 9">Biotin carboxyl carrier protein of acetyl-CoA carboxylase</fullName>
    </recommendedName>
</protein>
<comment type="pathway">
    <text evidence="2 9">Lipid metabolism; fatty acid biosynthesis.</text>
</comment>
<evidence type="ECO:0000313" key="11">
    <source>
        <dbReference type="EMBL" id="PCI98948.1"/>
    </source>
</evidence>
<dbReference type="EMBL" id="NVUS01000018">
    <property type="protein sequence ID" value="PCI98948.1"/>
    <property type="molecule type" value="Genomic_DNA"/>
</dbReference>
<evidence type="ECO:0000256" key="2">
    <source>
        <dbReference type="ARBA" id="ARBA00005194"/>
    </source>
</evidence>
<comment type="function">
    <text evidence="1 9">This protein is a component of the acetyl coenzyme A carboxylase complex; first, biotin carboxylase catalyzes the carboxylation of the carrier protein and then the transcarboxylase transfers the carboxyl group to form malonyl-CoA.</text>
</comment>
<dbReference type="InterPro" id="IPR000089">
    <property type="entry name" value="Biotin_lipoyl"/>
</dbReference>
<dbReference type="InterPro" id="IPR001249">
    <property type="entry name" value="AcCoA_biotinCC"/>
</dbReference>
<evidence type="ECO:0000256" key="7">
    <source>
        <dbReference type="ARBA" id="ARBA00023160"/>
    </source>
</evidence>
<accession>A0A2A4YVR8</accession>
<evidence type="ECO:0000256" key="8">
    <source>
        <dbReference type="ARBA" id="ARBA00023267"/>
    </source>
</evidence>
<dbReference type="PROSITE" id="PS50968">
    <property type="entry name" value="BIOTINYL_LIPOYL"/>
    <property type="match status" value="1"/>
</dbReference>
<dbReference type="PANTHER" id="PTHR45266:SF3">
    <property type="entry name" value="OXALOACETATE DECARBOXYLASE ALPHA CHAIN"/>
    <property type="match status" value="1"/>
</dbReference>
<keyword evidence="4 9" id="KW-0444">Lipid biosynthesis</keyword>
<dbReference type="PANTHER" id="PTHR45266">
    <property type="entry name" value="OXALOACETATE DECARBOXYLASE ALPHA CHAIN"/>
    <property type="match status" value="1"/>
</dbReference>
<keyword evidence="5 9" id="KW-0276">Fatty acid metabolism</keyword>
<keyword evidence="8 9" id="KW-0092">Biotin</keyword>
<proteinExistence type="predicted"/>
<dbReference type="InterPro" id="IPR050709">
    <property type="entry name" value="Biotin_Carboxyl_Carrier/Decarb"/>
</dbReference>
<dbReference type="PROSITE" id="PS00188">
    <property type="entry name" value="BIOTIN"/>
    <property type="match status" value="1"/>
</dbReference>
<dbReference type="GO" id="GO:0006633">
    <property type="term" value="P:fatty acid biosynthetic process"/>
    <property type="evidence" value="ECO:0007669"/>
    <property type="project" value="UniProtKB-UniPathway"/>
</dbReference>
<evidence type="ECO:0000256" key="6">
    <source>
        <dbReference type="ARBA" id="ARBA00023098"/>
    </source>
</evidence>
<comment type="caution">
    <text evidence="11">The sequence shown here is derived from an EMBL/GenBank/DDBJ whole genome shotgun (WGS) entry which is preliminary data.</text>
</comment>
<dbReference type="FunFam" id="2.40.50.100:FF:000003">
    <property type="entry name" value="Acetyl-CoA carboxylase biotin carboxyl carrier protein"/>
    <property type="match status" value="1"/>
</dbReference>
<dbReference type="SUPFAM" id="SSF51230">
    <property type="entry name" value="Single hybrid motif"/>
    <property type="match status" value="1"/>
</dbReference>
<dbReference type="Gene3D" id="2.40.50.100">
    <property type="match status" value="1"/>
</dbReference>
<dbReference type="UniPathway" id="UPA00094"/>
<reference evidence="11" key="2">
    <citation type="journal article" date="2018" name="ISME J.">
        <title>A dynamic microbial community with high functional redundancy inhabits the cold, oxic subseafloor aquifer.</title>
        <authorList>
            <person name="Tully B.J."/>
            <person name="Wheat C.G."/>
            <person name="Glazer B.T."/>
            <person name="Huber J.A."/>
        </authorList>
    </citation>
    <scope>NUCLEOTIDE SEQUENCE</scope>
    <source>
        <strain evidence="11">NORP83</strain>
    </source>
</reference>
<evidence type="ECO:0000256" key="4">
    <source>
        <dbReference type="ARBA" id="ARBA00022516"/>
    </source>
</evidence>
<keyword evidence="7 9" id="KW-0275">Fatty acid biosynthesis</keyword>
<dbReference type="PRINTS" id="PR01071">
    <property type="entry name" value="ACOABIOTINCC"/>
</dbReference>
<gene>
    <name evidence="11" type="primary">accB</name>
    <name evidence="11" type="ORF">COB13_12730</name>
</gene>
<dbReference type="GO" id="GO:0003989">
    <property type="term" value="F:acetyl-CoA carboxylase activity"/>
    <property type="evidence" value="ECO:0007669"/>
    <property type="project" value="InterPro"/>
</dbReference>
<dbReference type="AlphaFoldDB" id="A0A2A4YVR8"/>
<dbReference type="Pfam" id="PF00364">
    <property type="entry name" value="Biotin_lipoyl"/>
    <property type="match status" value="1"/>
</dbReference>
<dbReference type="InterPro" id="IPR011053">
    <property type="entry name" value="Single_hybrid_motif"/>
</dbReference>
<evidence type="ECO:0000256" key="5">
    <source>
        <dbReference type="ARBA" id="ARBA00022832"/>
    </source>
</evidence>
<dbReference type="InterPro" id="IPR001882">
    <property type="entry name" value="Biotin_BS"/>
</dbReference>